<evidence type="ECO:0000313" key="15">
    <source>
        <dbReference type="Proteomes" id="UP000616499"/>
    </source>
</evidence>
<dbReference type="Proteomes" id="UP000616499">
    <property type="component" value="Unassembled WGS sequence"/>
</dbReference>
<comment type="subcellular location">
    <subcellularLocation>
        <location evidence="1">Cell membrane</location>
        <topology evidence="1">Multi-pass membrane protein</topology>
    </subcellularLocation>
</comment>
<feature type="transmembrane region" description="Helical" evidence="9">
    <location>
        <begin position="402"/>
        <end position="420"/>
    </location>
</feature>
<evidence type="ECO:0000256" key="6">
    <source>
        <dbReference type="ARBA" id="ARBA00023136"/>
    </source>
</evidence>
<dbReference type="SUPFAM" id="SSF82689">
    <property type="entry name" value="Mechanosensitive channel protein MscS (YggB), C-terminal domain"/>
    <property type="match status" value="1"/>
</dbReference>
<dbReference type="Pfam" id="PF00924">
    <property type="entry name" value="MS_channel_2nd"/>
    <property type="match status" value="1"/>
</dbReference>
<feature type="region of interest" description="Disordered" evidence="8">
    <location>
        <begin position="273"/>
        <end position="300"/>
    </location>
</feature>
<dbReference type="InterPro" id="IPR011066">
    <property type="entry name" value="MscS_channel_C_sf"/>
</dbReference>
<feature type="compositionally biased region" description="Polar residues" evidence="8">
    <location>
        <begin position="273"/>
        <end position="291"/>
    </location>
</feature>
<evidence type="ECO:0000256" key="2">
    <source>
        <dbReference type="ARBA" id="ARBA00008017"/>
    </source>
</evidence>
<feature type="coiled-coil region" evidence="7">
    <location>
        <begin position="198"/>
        <end position="225"/>
    </location>
</feature>
<evidence type="ECO:0000256" key="8">
    <source>
        <dbReference type="SAM" id="MobiDB-lite"/>
    </source>
</evidence>
<feature type="chain" id="PRO_5046223695" description="Mechanosensitive ion channel" evidence="10">
    <location>
        <begin position="43"/>
        <end position="895"/>
    </location>
</feature>
<dbReference type="InterPro" id="IPR011014">
    <property type="entry name" value="MscS_channel_TM-2"/>
</dbReference>
<evidence type="ECO:0000259" key="13">
    <source>
        <dbReference type="Pfam" id="PF25392"/>
    </source>
</evidence>
<dbReference type="InterPro" id="IPR006685">
    <property type="entry name" value="MscS_channel_2nd"/>
</dbReference>
<dbReference type="PANTHER" id="PTHR30460">
    <property type="entry name" value="MODERATE CONDUCTANCE MECHANOSENSITIVE CHANNEL YBIO"/>
    <property type="match status" value="1"/>
</dbReference>
<evidence type="ECO:0000256" key="4">
    <source>
        <dbReference type="ARBA" id="ARBA00022692"/>
    </source>
</evidence>
<feature type="transmembrane region" description="Helical" evidence="9">
    <location>
        <begin position="479"/>
        <end position="501"/>
    </location>
</feature>
<dbReference type="Gene3D" id="1.10.287.1260">
    <property type="match status" value="1"/>
</dbReference>
<accession>A0ABQ2GSY1</accession>
<evidence type="ECO:0000259" key="12">
    <source>
        <dbReference type="Pfam" id="PF21088"/>
    </source>
</evidence>
<feature type="domain" description="Mechanosensitive ion channel MscS" evidence="11">
    <location>
        <begin position="702"/>
        <end position="765"/>
    </location>
</feature>
<keyword evidence="7" id="KW-0175">Coiled coil</keyword>
<feature type="domain" description="Mechanosensitive ion channel transmembrane helices 2/3" evidence="12">
    <location>
        <begin position="661"/>
        <end position="700"/>
    </location>
</feature>
<feature type="transmembrane region" description="Helical" evidence="9">
    <location>
        <begin position="659"/>
        <end position="679"/>
    </location>
</feature>
<feature type="transmembrane region" description="Helical" evidence="9">
    <location>
        <begin position="359"/>
        <end position="382"/>
    </location>
</feature>
<keyword evidence="5 9" id="KW-1133">Transmembrane helix</keyword>
<feature type="transmembrane region" description="Helical" evidence="9">
    <location>
        <begin position="568"/>
        <end position="590"/>
    </location>
</feature>
<evidence type="ECO:0008006" key="16">
    <source>
        <dbReference type="Google" id="ProtNLM"/>
    </source>
</evidence>
<dbReference type="InterPro" id="IPR057485">
    <property type="entry name" value="YbiO-like_TM1"/>
</dbReference>
<protein>
    <recommendedName>
        <fullName evidence="16">Mechanosensitive ion channel</fullName>
    </recommendedName>
</protein>
<dbReference type="InterPro" id="IPR023408">
    <property type="entry name" value="MscS_beta-dom_sf"/>
</dbReference>
<comment type="similarity">
    <text evidence="2">Belongs to the MscS (TC 1.A.23) family.</text>
</comment>
<evidence type="ECO:0000256" key="1">
    <source>
        <dbReference type="ARBA" id="ARBA00004651"/>
    </source>
</evidence>
<dbReference type="InterPro" id="IPR049142">
    <property type="entry name" value="MS_channel_1st"/>
</dbReference>
<proteinExistence type="inferred from homology"/>
<evidence type="ECO:0000256" key="3">
    <source>
        <dbReference type="ARBA" id="ARBA00022475"/>
    </source>
</evidence>
<dbReference type="Pfam" id="PF21088">
    <property type="entry name" value="MS_channel_1st"/>
    <property type="match status" value="1"/>
</dbReference>
<feature type="domain" description="Moderate conductance mechanosensitive channel YbiO-like transmembrane helix 1" evidence="13">
    <location>
        <begin position="516"/>
        <end position="596"/>
    </location>
</feature>
<dbReference type="SUPFAM" id="SSF50182">
    <property type="entry name" value="Sm-like ribonucleoproteins"/>
    <property type="match status" value="1"/>
</dbReference>
<keyword evidence="3" id="KW-1003">Cell membrane</keyword>
<keyword evidence="15" id="KW-1185">Reference proteome</keyword>
<dbReference type="Gene3D" id="2.30.30.60">
    <property type="match status" value="1"/>
</dbReference>
<dbReference type="PANTHER" id="PTHR30460:SF0">
    <property type="entry name" value="MODERATE CONDUCTANCE MECHANOSENSITIVE CHANNEL YBIO"/>
    <property type="match status" value="1"/>
</dbReference>
<comment type="caution">
    <text evidence="14">The sequence shown here is derived from an EMBL/GenBank/DDBJ whole genome shotgun (WGS) entry which is preliminary data.</text>
</comment>
<evidence type="ECO:0000256" key="5">
    <source>
        <dbReference type="ARBA" id="ARBA00022989"/>
    </source>
</evidence>
<evidence type="ECO:0000259" key="11">
    <source>
        <dbReference type="Pfam" id="PF00924"/>
    </source>
</evidence>
<feature type="transmembrane region" description="Helical" evidence="9">
    <location>
        <begin position="324"/>
        <end position="347"/>
    </location>
</feature>
<keyword evidence="10" id="KW-0732">Signal</keyword>
<feature type="transmembrane region" description="Helical" evidence="9">
    <location>
        <begin position="602"/>
        <end position="624"/>
    </location>
</feature>
<organism evidence="14 15">
    <name type="scientific">Pseudomonas asuensis</name>
    <dbReference type="NCBI Taxonomy" id="1825787"/>
    <lineage>
        <taxon>Bacteria</taxon>
        <taxon>Pseudomonadati</taxon>
        <taxon>Pseudomonadota</taxon>
        <taxon>Gammaproteobacteria</taxon>
        <taxon>Pseudomonadales</taxon>
        <taxon>Pseudomonadaceae</taxon>
        <taxon>Pseudomonas</taxon>
    </lineage>
</organism>
<feature type="region of interest" description="Disordered" evidence="8">
    <location>
        <begin position="80"/>
        <end position="102"/>
    </location>
</feature>
<feature type="region of interest" description="Disordered" evidence="8">
    <location>
        <begin position="872"/>
        <end position="895"/>
    </location>
</feature>
<feature type="signal peptide" evidence="10">
    <location>
        <begin position="1"/>
        <end position="42"/>
    </location>
</feature>
<dbReference type="InterPro" id="IPR045276">
    <property type="entry name" value="YbiO_bact"/>
</dbReference>
<feature type="transmembrane region" description="Helical" evidence="9">
    <location>
        <begin position="167"/>
        <end position="189"/>
    </location>
</feature>
<dbReference type="Pfam" id="PF25392">
    <property type="entry name" value="MS_channel_TM1"/>
    <property type="match status" value="1"/>
</dbReference>
<feature type="transmembrane region" description="Helical" evidence="9">
    <location>
        <begin position="513"/>
        <end position="535"/>
    </location>
</feature>
<dbReference type="Gene3D" id="3.30.70.100">
    <property type="match status" value="1"/>
</dbReference>
<name>A0ABQ2GSY1_9PSED</name>
<evidence type="ECO:0000313" key="14">
    <source>
        <dbReference type="EMBL" id="GGM10410.1"/>
    </source>
</evidence>
<dbReference type="InterPro" id="IPR010920">
    <property type="entry name" value="LSM_dom_sf"/>
</dbReference>
<reference evidence="15" key="1">
    <citation type="journal article" date="2019" name="Int. J. Syst. Evol. Microbiol.">
        <title>The Global Catalogue of Microorganisms (GCM) 10K type strain sequencing project: providing services to taxonomists for standard genome sequencing and annotation.</title>
        <authorList>
            <consortium name="The Broad Institute Genomics Platform"/>
            <consortium name="The Broad Institute Genome Sequencing Center for Infectious Disease"/>
            <person name="Wu L."/>
            <person name="Ma J."/>
        </authorList>
    </citation>
    <scope>NUCLEOTIDE SEQUENCE [LARGE SCALE GENOMIC DNA]</scope>
    <source>
        <strain evidence="15">JCM 13501</strain>
    </source>
</reference>
<sequence length="895" mass="95947">MTINVRDISQSDPRAMHKQISQVCLAFLLIFTLVLTAGNATAADETISPSDARRAVSVLQDEQQRAEAVRALKAIADTAPAKGPETAAADEQATDDAAADTPAPAEAPAAVAIEENGLIARTLRQVSRWGDGLEDQLRQIKQAALEFPVWLRAHSVSGQGRHILGEALIDLAIVFGAGLALEWGLRYLLGRPRRALIQHAQEADERALREQAEQAEKQRQVQAKARVEQEQAGQEAIANAAEIGGIRPASEEVALVQTTRDGVEQIEAVPVGGNNTAQERSASTATDTAAQPPTVDAMPKDATTSLRHTAMPGEHWSTLRHLPYALGSLILDLLPLVLFFGAAALIIRALSGDEQRVMAVVQGFVGAYVTVRVCMAVVRLLISPIGHGMRIIRVRNAIAQTLETWIRLAVVLAAFGIALAEAVEALGAGRAGHLAIVKLFSLLVHFCLVVLIFKVRKPVGALIEAPAEATGPVSALRNWLALVWAFFAAAFVIGLWVVWALGVENGFPKLINFIALSGAVVIAARLLAILVLGAVGRAFQPKHDPSAEADNIPAPSIRSRLADRYYPLARRLITAVITGCTVIALFQLWGLNALGWFASGTIGRSLLSAMLTILVAALVAIIVWESANAAVQRRLTRWTSQGDLVRAARLRTLLPMLRSFLLIIIVLVVGLTALSQIGINTTPLLAGASIIGVAVGFGSQKLVQDFITGIFLLMENAMQVGDWVTVAGVSGTVEYLSIRTVRIRAGDGSLHIVPFSSVSTVNNINRGIGNASIRINVGYNTDIDQVFSELKAIGAEMRQDPGFKDLIINDLEIWGVDAVDGSMVTVLGQMRCIDKGRWGVQRETNRRILKRFRELGITIADPRTYLVMPSEAATTDRAPMPQGIPPTNSPPGSEA</sequence>
<keyword evidence="4 9" id="KW-0812">Transmembrane</keyword>
<gene>
    <name evidence="14" type="ORF">GCM10009425_21810</name>
</gene>
<dbReference type="EMBL" id="BMNW01000004">
    <property type="protein sequence ID" value="GGM10410.1"/>
    <property type="molecule type" value="Genomic_DNA"/>
</dbReference>
<evidence type="ECO:0000256" key="7">
    <source>
        <dbReference type="SAM" id="Coils"/>
    </source>
</evidence>
<dbReference type="SUPFAM" id="SSF82861">
    <property type="entry name" value="Mechanosensitive channel protein MscS (YggB), transmembrane region"/>
    <property type="match status" value="1"/>
</dbReference>
<evidence type="ECO:0000256" key="10">
    <source>
        <dbReference type="SAM" id="SignalP"/>
    </source>
</evidence>
<evidence type="ECO:0000256" key="9">
    <source>
        <dbReference type="SAM" id="Phobius"/>
    </source>
</evidence>
<keyword evidence="6 9" id="KW-0472">Membrane</keyword>
<feature type="transmembrane region" description="Helical" evidence="9">
    <location>
        <begin position="432"/>
        <end position="453"/>
    </location>
</feature>